<reference evidence="3 4" key="1">
    <citation type="submission" date="2020-08" db="EMBL/GenBank/DDBJ databases">
        <title>Genomic Encyclopedia of Type Strains, Phase IV (KMG-IV): sequencing the most valuable type-strain genomes for metagenomic binning, comparative biology and taxonomic classification.</title>
        <authorList>
            <person name="Goeker M."/>
        </authorList>
    </citation>
    <scope>NUCLEOTIDE SEQUENCE [LARGE SCALE GENOMIC DNA]</scope>
    <source>
        <strain evidence="3 4">DSM 17976</strain>
    </source>
</reference>
<dbReference type="InterPro" id="IPR027417">
    <property type="entry name" value="P-loop_NTPase"/>
</dbReference>
<proteinExistence type="predicted"/>
<keyword evidence="3" id="KW-0378">Hydrolase</keyword>
<dbReference type="EMBL" id="JACIBY010000020">
    <property type="protein sequence ID" value="MBB3841699.1"/>
    <property type="molecule type" value="Genomic_DNA"/>
</dbReference>
<dbReference type="InterPro" id="IPR011335">
    <property type="entry name" value="Restrct_endonuc-II-like"/>
</dbReference>
<evidence type="ECO:0000313" key="3">
    <source>
        <dbReference type="EMBL" id="MBB3841699.1"/>
    </source>
</evidence>
<evidence type="ECO:0000256" key="1">
    <source>
        <dbReference type="SAM" id="MobiDB-lite"/>
    </source>
</evidence>
<gene>
    <name evidence="3" type="ORF">FHS57_005728</name>
</gene>
<evidence type="ECO:0000313" key="4">
    <source>
        <dbReference type="Proteomes" id="UP000541352"/>
    </source>
</evidence>
<dbReference type="Gene3D" id="3.90.320.10">
    <property type="match status" value="1"/>
</dbReference>
<dbReference type="Proteomes" id="UP000541352">
    <property type="component" value="Unassembled WGS sequence"/>
</dbReference>
<organism evidence="3 4">
    <name type="scientific">Runella defluvii</name>
    <dbReference type="NCBI Taxonomy" id="370973"/>
    <lineage>
        <taxon>Bacteria</taxon>
        <taxon>Pseudomonadati</taxon>
        <taxon>Bacteroidota</taxon>
        <taxon>Cytophagia</taxon>
        <taxon>Cytophagales</taxon>
        <taxon>Spirosomataceae</taxon>
        <taxon>Runella</taxon>
    </lineage>
</organism>
<sequence>MIESFLEKTARYIFSKHPDIRQLEQLSIIVPTRRSGYFLKRALAQCSAQPFLAPEVVAIDDFVADRCKIEIADNVSLLFELYDIFKQVDKNITFDRYLQWGSMLLRDFEQIDQYLIDADYLFDYITEAKALERWQVDWPNSNVSTQSDRLKAYFELFSNLKKVYFSFKKDLKERNRAFRGMAYRDLAENAVDVLLTADHSIKPRYYFVGFNALTAAEEKIIKTLVNAKQAETIWDCDYYYMRDNPLAEGGKFLRKYRDAAWSGEWKWSESHLLGTQKDIHVYAVPNASMQAKVAGELYQQWCAEGQGGSEQRPVGIVLADENLLVPMLNGLDESITDLNVTMGLTLRNSLLFTLIDSLFELQFTIAEFRSKDGRAIKIPKFNHRTVQKVLNHPFIRRYEFLALQQRDVSTETIIQVTIREIQQRNLVYLDPALLLEWGQQHPLFKTLFSRWDDNPHTVIRVFYDLIDILREVYKDTQNAIETEYLYLFYTLLKQLETTLSSEHVEKLNLRTFKAFLYELIRQTRIPFSGEPVSPLQIIGMLETRALDFERIIILSMNEGVFPLTKRQNSLIPFDIAKEAGLPVFSDQDAVMSYHFYRLLQRANDVHLVYVTDSNTYNGGEKSRFILQIEHELVPKANGTIKFTEHVVRFQEMDTSSVDMTEEVADTTPNSKPQTVNSKHTISNDWTVPKTPETLAFLRQNLTNGGLYATHLNQYLKCSLQYYFSRVAGVSEDEEVEERMGAADFGSWIHAVLERIDIEFLMDGKPISDAEIKAILREEFAKLFRGYDPESGINRLLYQVAEQTVLDFLKEQRQRDENLTVLATEQKLTATFDVPLSDGSLALKIAGKIDRVELLNNVIRVADYKTGKIEQLPKVTPDKLDHIMSSGDNSNHEKIRQLWIYQYLIYKQMLREKGLRLRGREFHLDAYEVTSGFYSLRNIKRGFIFNPLKFGDTQDAESYVEQSENYLRTFVVDKLLNPDEPFRKTDYLTACQFCDFREICGR</sequence>
<keyword evidence="4" id="KW-1185">Reference proteome</keyword>
<keyword evidence="3" id="KW-0540">Nuclease</keyword>
<dbReference type="InterPro" id="IPR038726">
    <property type="entry name" value="PDDEXK_AddAB-type"/>
</dbReference>
<dbReference type="Pfam" id="PF12705">
    <property type="entry name" value="PDDEXK_1"/>
    <property type="match status" value="1"/>
</dbReference>
<accession>A0A7W5ZTY1</accession>
<comment type="caution">
    <text evidence="3">The sequence shown here is derived from an EMBL/GenBank/DDBJ whole genome shotgun (WGS) entry which is preliminary data.</text>
</comment>
<dbReference type="GO" id="GO:0004527">
    <property type="term" value="F:exonuclease activity"/>
    <property type="evidence" value="ECO:0007669"/>
    <property type="project" value="UniProtKB-KW"/>
</dbReference>
<dbReference type="SUPFAM" id="SSF52540">
    <property type="entry name" value="P-loop containing nucleoside triphosphate hydrolases"/>
    <property type="match status" value="1"/>
</dbReference>
<feature type="domain" description="PD-(D/E)XK endonuclease-like" evidence="2">
    <location>
        <begin position="708"/>
        <end position="999"/>
    </location>
</feature>
<keyword evidence="3" id="KW-0269">Exonuclease</keyword>
<evidence type="ECO:0000259" key="2">
    <source>
        <dbReference type="Pfam" id="PF12705"/>
    </source>
</evidence>
<protein>
    <submittedName>
        <fullName evidence="3">CRISPR/Cas system-associated exonuclease Cas4 (RecB family)</fullName>
    </submittedName>
</protein>
<name>A0A7W5ZTY1_9BACT</name>
<dbReference type="RefSeq" id="WP_183979529.1">
    <property type="nucleotide sequence ID" value="NZ_JACIBY010000020.1"/>
</dbReference>
<dbReference type="Gene3D" id="3.40.50.300">
    <property type="entry name" value="P-loop containing nucleotide triphosphate hydrolases"/>
    <property type="match status" value="1"/>
</dbReference>
<feature type="region of interest" description="Disordered" evidence="1">
    <location>
        <begin position="664"/>
        <end position="683"/>
    </location>
</feature>
<dbReference type="AlphaFoldDB" id="A0A7W5ZTY1"/>
<dbReference type="InterPro" id="IPR011604">
    <property type="entry name" value="PDDEXK-like_dom_sf"/>
</dbReference>
<feature type="compositionally biased region" description="Polar residues" evidence="1">
    <location>
        <begin position="666"/>
        <end position="683"/>
    </location>
</feature>
<dbReference type="SUPFAM" id="SSF52980">
    <property type="entry name" value="Restriction endonuclease-like"/>
    <property type="match status" value="1"/>
</dbReference>